<keyword evidence="4" id="KW-1185">Reference proteome</keyword>
<evidence type="ECO:0000256" key="2">
    <source>
        <dbReference type="SAM" id="SignalP"/>
    </source>
</evidence>
<dbReference type="PROSITE" id="PS51257">
    <property type="entry name" value="PROKAR_LIPOPROTEIN"/>
    <property type="match status" value="1"/>
</dbReference>
<name>A0A022KY90_9MICO</name>
<dbReference type="Proteomes" id="UP000019754">
    <property type="component" value="Unassembled WGS sequence"/>
</dbReference>
<protein>
    <recommendedName>
        <fullName evidence="5">Lipoprotein</fullName>
    </recommendedName>
</protein>
<proteinExistence type="predicted"/>
<feature type="signal peptide" evidence="2">
    <location>
        <begin position="1"/>
        <end position="28"/>
    </location>
</feature>
<comment type="caution">
    <text evidence="3">The sequence shown here is derived from an EMBL/GenBank/DDBJ whole genome shotgun (WGS) entry which is preliminary data.</text>
</comment>
<accession>A0A022KY90</accession>
<organism evidence="3 4">
    <name type="scientific">Brachybacterium muris UCD-AY4</name>
    <dbReference type="NCBI Taxonomy" id="1249481"/>
    <lineage>
        <taxon>Bacteria</taxon>
        <taxon>Bacillati</taxon>
        <taxon>Actinomycetota</taxon>
        <taxon>Actinomycetes</taxon>
        <taxon>Micrococcales</taxon>
        <taxon>Dermabacteraceae</taxon>
        <taxon>Brachybacterium</taxon>
    </lineage>
</organism>
<dbReference type="HOGENOM" id="CLU_975458_0_0_11"/>
<dbReference type="STRING" id="1249481.D641_0106575"/>
<evidence type="ECO:0000256" key="1">
    <source>
        <dbReference type="SAM" id="MobiDB-lite"/>
    </source>
</evidence>
<evidence type="ECO:0008006" key="5">
    <source>
        <dbReference type="Google" id="ProtNLM"/>
    </source>
</evidence>
<feature type="region of interest" description="Disordered" evidence="1">
    <location>
        <begin position="36"/>
        <end position="66"/>
    </location>
</feature>
<sequence length="285" mass="28855">MRSMTLPRSAARLTAGAFSLLAAGALLAACGGGGDGAEPVAGGTKAPAATEQPATTDTGEGTGAAEDEAWPDSAAIDSALGQWAGTVSVETLASPDGLPFLISHELYDSSHGLTLDAAALESTEYLGSHSATCTGKVKVGSSPALCTLTGFEGEEYAGKDLTATVHLVRSGAGNHALLMAVGEGETTELALPDGTQLLLGKVDHGNEVTGEMIGAGLVEAARQAAGPDGEVTDNAEVTCKIHGDESHAVCQLSALDEGTSGFWYATVQPGSDYEGYTYLYTQFIE</sequence>
<evidence type="ECO:0000313" key="3">
    <source>
        <dbReference type="EMBL" id="EYT50035.1"/>
    </source>
</evidence>
<gene>
    <name evidence="3" type="ORF">D641_0106575</name>
</gene>
<keyword evidence="2" id="KW-0732">Signal</keyword>
<dbReference type="AlphaFoldDB" id="A0A022KY90"/>
<dbReference type="EMBL" id="AORC01000006">
    <property type="protein sequence ID" value="EYT50035.1"/>
    <property type="molecule type" value="Genomic_DNA"/>
</dbReference>
<reference evidence="3 4" key="1">
    <citation type="journal article" date="2013" name="Genome Announc.">
        <title>Draft genome sequence of an Actinobacterium, Brachybacterium muris strain UCD-AY4.</title>
        <authorList>
            <person name="Lo J.R."/>
            <person name="Lang J.M."/>
            <person name="Darling A.E."/>
            <person name="Eisen J.A."/>
            <person name="Coil D.A."/>
        </authorList>
    </citation>
    <scope>NUCLEOTIDE SEQUENCE [LARGE SCALE GENOMIC DNA]</scope>
    <source>
        <strain evidence="3 4">UCD-AY4</strain>
    </source>
</reference>
<evidence type="ECO:0000313" key="4">
    <source>
        <dbReference type="Proteomes" id="UP000019754"/>
    </source>
</evidence>
<feature type="chain" id="PRO_5001501427" description="Lipoprotein" evidence="2">
    <location>
        <begin position="29"/>
        <end position="285"/>
    </location>
</feature>